<dbReference type="InterPro" id="IPR015946">
    <property type="entry name" value="KH_dom-like_a/b"/>
</dbReference>
<dbReference type="EMBL" id="JAEKLZ010000257">
    <property type="protein sequence ID" value="MBW8727157.1"/>
    <property type="molecule type" value="Genomic_DNA"/>
</dbReference>
<evidence type="ECO:0000313" key="2">
    <source>
        <dbReference type="EMBL" id="MBW8727157.1"/>
    </source>
</evidence>
<reference evidence="2" key="1">
    <citation type="submission" date="2020-06" db="EMBL/GenBank/DDBJ databases">
        <title>Stable isotope informed genome-resolved metagenomics uncovers potential trophic interactions in rhizosphere soil.</title>
        <authorList>
            <person name="Starr E.P."/>
            <person name="Shi S."/>
            <person name="Blazewicz S.J."/>
            <person name="Koch B.J."/>
            <person name="Probst A.J."/>
            <person name="Hungate B.A."/>
            <person name="Pett-Ridge J."/>
            <person name="Firestone M.K."/>
            <person name="Banfield J.F."/>
        </authorList>
    </citation>
    <scope>NUCLEOTIDE SEQUENCE</scope>
    <source>
        <strain evidence="2">YM_69_17</strain>
    </source>
</reference>
<gene>
    <name evidence="2" type="ORF">JF625_18670</name>
</gene>
<dbReference type="GO" id="GO:0004601">
    <property type="term" value="F:peroxidase activity"/>
    <property type="evidence" value="ECO:0007669"/>
    <property type="project" value="InterPro"/>
</dbReference>
<dbReference type="Proteomes" id="UP000700706">
    <property type="component" value="Unassembled WGS sequence"/>
</dbReference>
<dbReference type="InterPro" id="IPR036102">
    <property type="entry name" value="OsmC/Ohrsf"/>
</dbReference>
<dbReference type="Gene3D" id="3.30.300.20">
    <property type="match status" value="1"/>
</dbReference>
<evidence type="ECO:0000256" key="1">
    <source>
        <dbReference type="SAM" id="MobiDB-lite"/>
    </source>
</evidence>
<dbReference type="Pfam" id="PF02566">
    <property type="entry name" value="OsmC"/>
    <property type="match status" value="1"/>
</dbReference>
<organism evidence="2 3">
    <name type="scientific">Inquilinus limosus</name>
    <dbReference type="NCBI Taxonomy" id="171674"/>
    <lineage>
        <taxon>Bacteria</taxon>
        <taxon>Pseudomonadati</taxon>
        <taxon>Pseudomonadota</taxon>
        <taxon>Alphaproteobacteria</taxon>
        <taxon>Rhodospirillales</taxon>
        <taxon>Rhodospirillaceae</taxon>
        <taxon>Inquilinus</taxon>
    </lineage>
</organism>
<feature type="region of interest" description="Disordered" evidence="1">
    <location>
        <begin position="1"/>
        <end position="24"/>
    </location>
</feature>
<dbReference type="PANTHER" id="PTHR42830:SF1">
    <property type="entry name" value="OSMOTICALLY INDUCIBLE FAMILY PROTEIN"/>
    <property type="match status" value="1"/>
</dbReference>
<proteinExistence type="predicted"/>
<protein>
    <submittedName>
        <fullName evidence="2">OsmC family peroxiredoxin</fullName>
    </submittedName>
</protein>
<comment type="caution">
    <text evidence="2">The sequence shown here is derived from an EMBL/GenBank/DDBJ whole genome shotgun (WGS) entry which is preliminary data.</text>
</comment>
<dbReference type="SUPFAM" id="SSF82784">
    <property type="entry name" value="OsmC-like"/>
    <property type="match status" value="1"/>
</dbReference>
<dbReference type="InterPro" id="IPR052707">
    <property type="entry name" value="OsmC_Ohr_Peroxiredoxin"/>
</dbReference>
<dbReference type="PANTHER" id="PTHR42830">
    <property type="entry name" value="OSMOTICALLY INDUCIBLE FAMILY PROTEIN"/>
    <property type="match status" value="1"/>
</dbReference>
<dbReference type="NCBIfam" id="TIGR03562">
    <property type="entry name" value="osmo_induc_OsmC"/>
    <property type="match status" value="1"/>
</dbReference>
<sequence length="145" mass="15263">MVTRTASARYDGLGPSGKGQVSTQSGVLRHQPYDFTTRFGETPGTNPEELAAAAHAACFTMSLSFALGRAGYKDGTLKTDAAVTISKDGDGFKISRSALTVAAKIDGIDAAEFQRIVSEAESGCPISKLFNTEITLDAKLEPQSQ</sequence>
<dbReference type="InterPro" id="IPR003718">
    <property type="entry name" value="OsmC/Ohr_fam"/>
</dbReference>
<name>A0A952FM38_9PROT</name>
<evidence type="ECO:0000313" key="3">
    <source>
        <dbReference type="Proteomes" id="UP000700706"/>
    </source>
</evidence>
<dbReference type="InterPro" id="IPR019904">
    <property type="entry name" value="Peroxiredoxin_OsmC"/>
</dbReference>
<accession>A0A952FM38</accession>
<dbReference type="GO" id="GO:0006979">
    <property type="term" value="P:response to oxidative stress"/>
    <property type="evidence" value="ECO:0007669"/>
    <property type="project" value="InterPro"/>
</dbReference>
<dbReference type="AlphaFoldDB" id="A0A952FM38"/>